<comment type="caution">
    <text evidence="2">The sequence shown here is derived from an EMBL/GenBank/DDBJ whole genome shotgun (WGS) entry which is preliminary data.</text>
</comment>
<dbReference type="AlphaFoldDB" id="A0A834XBB8"/>
<sequence length="165" mass="18596">MVSEPSSPTSPSSKTSDSPDSSSFNMGDQHSSPLPPPVVPSAHSEPVLQNFHTTTIKLNDFNFLVWKLRIVSTINGYDLQKYLLGGDLVPPKFLTQEDKMAEKLNDAYVFLVWKLRIVSTTNGYDLQKYLLGGDLVPPKFLTQEDKMAEKLNANTNDYEKWERQS</sequence>
<gene>
    <name evidence="2" type="ORF">G2W53_003471</name>
</gene>
<accession>A0A834XBB8</accession>
<dbReference type="OrthoDB" id="1748459at2759"/>
<protein>
    <submittedName>
        <fullName evidence="2">Retrovirus-related Pol polyprotein from transposon RE1</fullName>
    </submittedName>
</protein>
<evidence type="ECO:0000256" key="1">
    <source>
        <dbReference type="SAM" id="MobiDB-lite"/>
    </source>
</evidence>
<organism evidence="2 3">
    <name type="scientific">Senna tora</name>
    <dbReference type="NCBI Taxonomy" id="362788"/>
    <lineage>
        <taxon>Eukaryota</taxon>
        <taxon>Viridiplantae</taxon>
        <taxon>Streptophyta</taxon>
        <taxon>Embryophyta</taxon>
        <taxon>Tracheophyta</taxon>
        <taxon>Spermatophyta</taxon>
        <taxon>Magnoliopsida</taxon>
        <taxon>eudicotyledons</taxon>
        <taxon>Gunneridae</taxon>
        <taxon>Pentapetalae</taxon>
        <taxon>rosids</taxon>
        <taxon>fabids</taxon>
        <taxon>Fabales</taxon>
        <taxon>Fabaceae</taxon>
        <taxon>Caesalpinioideae</taxon>
        <taxon>Cassia clade</taxon>
        <taxon>Senna</taxon>
    </lineage>
</organism>
<proteinExistence type="predicted"/>
<feature type="region of interest" description="Disordered" evidence="1">
    <location>
        <begin position="1"/>
        <end position="41"/>
    </location>
</feature>
<name>A0A834XBB8_9FABA</name>
<dbReference type="Proteomes" id="UP000634136">
    <property type="component" value="Unassembled WGS sequence"/>
</dbReference>
<evidence type="ECO:0000313" key="3">
    <source>
        <dbReference type="Proteomes" id="UP000634136"/>
    </source>
</evidence>
<keyword evidence="3" id="KW-1185">Reference proteome</keyword>
<evidence type="ECO:0000313" key="2">
    <source>
        <dbReference type="EMBL" id="KAF7841173.1"/>
    </source>
</evidence>
<dbReference type="EMBL" id="JAAIUW010000002">
    <property type="protein sequence ID" value="KAF7841173.1"/>
    <property type="molecule type" value="Genomic_DNA"/>
</dbReference>
<feature type="compositionally biased region" description="Low complexity" evidence="1">
    <location>
        <begin position="1"/>
        <end position="23"/>
    </location>
</feature>
<reference evidence="2" key="1">
    <citation type="submission" date="2020-09" db="EMBL/GenBank/DDBJ databases">
        <title>Genome-Enabled Discovery of Anthraquinone Biosynthesis in Senna tora.</title>
        <authorList>
            <person name="Kang S.-H."/>
            <person name="Pandey R.P."/>
            <person name="Lee C.-M."/>
            <person name="Sim J.-S."/>
            <person name="Jeong J.-T."/>
            <person name="Choi B.-S."/>
            <person name="Jung M."/>
            <person name="Ginzburg D."/>
            <person name="Zhao K."/>
            <person name="Won S.Y."/>
            <person name="Oh T.-J."/>
            <person name="Yu Y."/>
            <person name="Kim N.-H."/>
            <person name="Lee O.R."/>
            <person name="Lee T.-H."/>
            <person name="Bashyal P."/>
            <person name="Kim T.-S."/>
            <person name="Lee W.-H."/>
            <person name="Kawkins C."/>
            <person name="Kim C.-K."/>
            <person name="Kim J.S."/>
            <person name="Ahn B.O."/>
            <person name="Rhee S.Y."/>
            <person name="Sohng J.K."/>
        </authorList>
    </citation>
    <scope>NUCLEOTIDE SEQUENCE</scope>
    <source>
        <tissue evidence="2">Leaf</tissue>
    </source>
</reference>